<evidence type="ECO:0000313" key="2">
    <source>
        <dbReference type="Proteomes" id="UP000078542"/>
    </source>
</evidence>
<sequence length="54" mass="6087">MSLQQQQQQQRCHTVVDIIREPVCDRPRQLKKENGKAAYASRVSCPNAGCETGE</sequence>
<accession>A0A151IJE3</accession>
<dbReference type="Proteomes" id="UP000078542">
    <property type="component" value="Unassembled WGS sequence"/>
</dbReference>
<protein>
    <submittedName>
        <fullName evidence="1">Uncharacterized protein</fullName>
    </submittedName>
</protein>
<evidence type="ECO:0000313" key="1">
    <source>
        <dbReference type="EMBL" id="KYN03338.1"/>
    </source>
</evidence>
<dbReference type="AlphaFoldDB" id="A0A151IJE3"/>
<gene>
    <name evidence="1" type="ORF">ALC62_05838</name>
</gene>
<name>A0A151IJE3_9HYME</name>
<dbReference type="EMBL" id="KQ977355">
    <property type="protein sequence ID" value="KYN03338.1"/>
    <property type="molecule type" value="Genomic_DNA"/>
</dbReference>
<reference evidence="1 2" key="1">
    <citation type="submission" date="2016-03" db="EMBL/GenBank/DDBJ databases">
        <title>Cyphomyrmex costatus WGS genome.</title>
        <authorList>
            <person name="Nygaard S."/>
            <person name="Hu H."/>
            <person name="Boomsma J."/>
            <person name="Zhang G."/>
        </authorList>
    </citation>
    <scope>NUCLEOTIDE SEQUENCE [LARGE SCALE GENOMIC DNA]</scope>
    <source>
        <strain evidence="1">MS0001</strain>
        <tissue evidence="1">Whole body</tissue>
    </source>
</reference>
<proteinExistence type="predicted"/>
<organism evidence="1 2">
    <name type="scientific">Cyphomyrmex costatus</name>
    <dbReference type="NCBI Taxonomy" id="456900"/>
    <lineage>
        <taxon>Eukaryota</taxon>
        <taxon>Metazoa</taxon>
        <taxon>Ecdysozoa</taxon>
        <taxon>Arthropoda</taxon>
        <taxon>Hexapoda</taxon>
        <taxon>Insecta</taxon>
        <taxon>Pterygota</taxon>
        <taxon>Neoptera</taxon>
        <taxon>Endopterygota</taxon>
        <taxon>Hymenoptera</taxon>
        <taxon>Apocrita</taxon>
        <taxon>Aculeata</taxon>
        <taxon>Formicoidea</taxon>
        <taxon>Formicidae</taxon>
        <taxon>Myrmicinae</taxon>
        <taxon>Cyphomyrmex</taxon>
    </lineage>
</organism>
<keyword evidence="2" id="KW-1185">Reference proteome</keyword>